<dbReference type="GO" id="GO:0090110">
    <property type="term" value="P:COPII-coated vesicle cargo loading"/>
    <property type="evidence" value="ECO:0007669"/>
    <property type="project" value="EnsemblFungi"/>
</dbReference>
<keyword evidence="3" id="KW-0812">Transmembrane</keyword>
<comment type="caution">
    <text evidence="6">The sequence shown here is derived from an EMBL/GenBank/DDBJ whole genome shotgun (WGS) entry which is preliminary data.</text>
</comment>
<protein>
    <submittedName>
        <fullName evidence="6">Protein SVP26</fullName>
    </submittedName>
</protein>
<gene>
    <name evidence="6" type="ORF">AO440_004424</name>
</gene>
<dbReference type="PANTHER" id="PTHR13144">
    <property type="entry name" value="TEX261 PROTEIN"/>
    <property type="match status" value="1"/>
</dbReference>
<dbReference type="VEuPathDB" id="FungiDB:GVI51_M13299"/>
<evidence type="ECO:0000313" key="7">
    <source>
        <dbReference type="Proteomes" id="UP000054886"/>
    </source>
</evidence>
<accession>A0A0W0DQD7</accession>
<dbReference type="PhylomeDB" id="A0A0W0DQD7"/>
<dbReference type="GO" id="GO:0031505">
    <property type="term" value="P:fungal-type cell wall organization"/>
    <property type="evidence" value="ECO:0007669"/>
    <property type="project" value="EnsemblFungi"/>
</dbReference>
<dbReference type="VEuPathDB" id="FungiDB:CAGL0M13321g"/>
<dbReference type="InterPro" id="IPR007277">
    <property type="entry name" value="Svp26/Tex261"/>
</dbReference>
<dbReference type="AlphaFoldDB" id="A0A0W0DQD7"/>
<dbReference type="VEuPathDB" id="FungiDB:B1J91_M13321g"/>
<dbReference type="OrthoDB" id="28257at2759"/>
<dbReference type="VEuPathDB" id="FungiDB:GWK60_M13255"/>
<evidence type="ECO:0000256" key="1">
    <source>
        <dbReference type="ARBA" id="ARBA00004141"/>
    </source>
</evidence>
<reference evidence="6 7" key="1">
    <citation type="submission" date="2015-10" db="EMBL/GenBank/DDBJ databases">
        <title>Draft genomes sequences of Candida glabrata isolates 1A, 1B, 2A, 2B, 3A and 3B.</title>
        <authorList>
            <person name="Haavelsrud O.E."/>
            <person name="Gaustad P."/>
        </authorList>
    </citation>
    <scope>NUCLEOTIDE SEQUENCE [LARGE SCALE GENOMIC DNA]</scope>
    <source>
        <strain evidence="6">910700640</strain>
    </source>
</reference>
<dbReference type="GO" id="GO:0097020">
    <property type="term" value="F:COPII receptor activity"/>
    <property type="evidence" value="ECO:0007669"/>
    <property type="project" value="EnsemblFungi"/>
</dbReference>
<keyword evidence="4" id="KW-1133">Transmembrane helix</keyword>
<dbReference type="OMA" id="TMGTEPV"/>
<evidence type="ECO:0000256" key="2">
    <source>
        <dbReference type="ARBA" id="ARBA00008096"/>
    </source>
</evidence>
<name>A0A0W0DQD7_CANGB</name>
<evidence type="ECO:0000313" key="6">
    <source>
        <dbReference type="EMBL" id="KTA97375.1"/>
    </source>
</evidence>
<sequence>MILNILSVIGTVFGFCFLTLSIASGLYYISELVEEHSEPTKRFLYKAIYVIIGILATCWLLDGLSFKLTLLSIVSHLVYRENLKRFPVISLTSVSFIASCVLVVLNHFLWFRYFSKVEIPPQFKFDPTYIPQRRATFAEVASFFCFCVWFVPFSLFVSLSAGDYLLAQSSSDAAVLKLRGVSGEGTHSTHSTRNRNVGLVRVVINSIRGHINTWLQVFGYRRPTEPLL</sequence>
<comment type="subcellular location">
    <subcellularLocation>
        <location evidence="1">Membrane</location>
        <topology evidence="1">Multi-pass membrane protein</topology>
    </subcellularLocation>
</comment>
<proteinExistence type="inferred from homology"/>
<dbReference type="GO" id="GO:0045053">
    <property type="term" value="P:protein retention in Golgi apparatus"/>
    <property type="evidence" value="ECO:0007669"/>
    <property type="project" value="EnsemblFungi"/>
</dbReference>
<evidence type="ECO:0000256" key="5">
    <source>
        <dbReference type="ARBA" id="ARBA00023136"/>
    </source>
</evidence>
<organism evidence="6 7">
    <name type="scientific">Candida glabrata</name>
    <name type="common">Yeast</name>
    <name type="synonym">Torulopsis glabrata</name>
    <dbReference type="NCBI Taxonomy" id="5478"/>
    <lineage>
        <taxon>Eukaryota</taxon>
        <taxon>Fungi</taxon>
        <taxon>Dikarya</taxon>
        <taxon>Ascomycota</taxon>
        <taxon>Saccharomycotina</taxon>
        <taxon>Saccharomycetes</taxon>
        <taxon>Saccharomycetales</taxon>
        <taxon>Saccharomycetaceae</taxon>
        <taxon>Nakaseomyces</taxon>
    </lineage>
</organism>
<keyword evidence="5" id="KW-0472">Membrane</keyword>
<dbReference type="GO" id="GO:0030134">
    <property type="term" value="C:COPII-coated ER to Golgi transport vesicle"/>
    <property type="evidence" value="ECO:0007669"/>
    <property type="project" value="EnsemblFungi"/>
</dbReference>
<dbReference type="GO" id="GO:0005789">
    <property type="term" value="C:endoplasmic reticulum membrane"/>
    <property type="evidence" value="ECO:0007669"/>
    <property type="project" value="EnsemblFungi"/>
</dbReference>
<comment type="similarity">
    <text evidence="2">Belongs to the SVP26 family.</text>
</comment>
<evidence type="ECO:0000256" key="3">
    <source>
        <dbReference type="ARBA" id="ARBA00022692"/>
    </source>
</evidence>
<dbReference type="GO" id="GO:0000139">
    <property type="term" value="C:Golgi membrane"/>
    <property type="evidence" value="ECO:0007669"/>
    <property type="project" value="EnsemblFungi"/>
</dbReference>
<dbReference type="PANTHER" id="PTHR13144:SF0">
    <property type="entry name" value="PROTEIN TEX261"/>
    <property type="match status" value="1"/>
</dbReference>
<dbReference type="EMBL" id="LLZZ01000161">
    <property type="protein sequence ID" value="KTA97375.1"/>
    <property type="molecule type" value="Genomic_DNA"/>
</dbReference>
<dbReference type="Proteomes" id="UP000054886">
    <property type="component" value="Unassembled WGS sequence"/>
</dbReference>
<evidence type="ECO:0000256" key="4">
    <source>
        <dbReference type="ARBA" id="ARBA00022989"/>
    </source>
</evidence>
<dbReference type="Pfam" id="PF04148">
    <property type="entry name" value="Erv26"/>
    <property type="match status" value="1"/>
</dbReference>
<dbReference type="VEuPathDB" id="FungiDB:GW608_M13255"/>